<name>A0ACB9JA61_9ASTR</name>
<proteinExistence type="predicted"/>
<dbReference type="EMBL" id="CM042022">
    <property type="protein sequence ID" value="KAI3816601.1"/>
    <property type="molecule type" value="Genomic_DNA"/>
</dbReference>
<comment type="caution">
    <text evidence="1">The sequence shown here is derived from an EMBL/GenBank/DDBJ whole genome shotgun (WGS) entry which is preliminary data.</text>
</comment>
<reference evidence="1 2" key="2">
    <citation type="journal article" date="2022" name="Mol. Ecol. Resour.">
        <title>The genomes of chicory, endive, great burdock and yacon provide insights into Asteraceae paleo-polyploidization history and plant inulin production.</title>
        <authorList>
            <person name="Fan W."/>
            <person name="Wang S."/>
            <person name="Wang H."/>
            <person name="Wang A."/>
            <person name="Jiang F."/>
            <person name="Liu H."/>
            <person name="Zhao H."/>
            <person name="Xu D."/>
            <person name="Zhang Y."/>
        </authorList>
    </citation>
    <scope>NUCLEOTIDE SEQUENCE [LARGE SCALE GENOMIC DNA]</scope>
    <source>
        <strain evidence="2">cv. Yunnan</strain>
        <tissue evidence="1">Leaves</tissue>
    </source>
</reference>
<dbReference type="Proteomes" id="UP001056120">
    <property type="component" value="Linkage Group LG05"/>
</dbReference>
<evidence type="ECO:0000313" key="2">
    <source>
        <dbReference type="Proteomes" id="UP001056120"/>
    </source>
</evidence>
<protein>
    <submittedName>
        <fullName evidence="1">Uncharacterized protein</fullName>
    </submittedName>
</protein>
<organism evidence="1 2">
    <name type="scientific">Smallanthus sonchifolius</name>
    <dbReference type="NCBI Taxonomy" id="185202"/>
    <lineage>
        <taxon>Eukaryota</taxon>
        <taxon>Viridiplantae</taxon>
        <taxon>Streptophyta</taxon>
        <taxon>Embryophyta</taxon>
        <taxon>Tracheophyta</taxon>
        <taxon>Spermatophyta</taxon>
        <taxon>Magnoliopsida</taxon>
        <taxon>eudicotyledons</taxon>
        <taxon>Gunneridae</taxon>
        <taxon>Pentapetalae</taxon>
        <taxon>asterids</taxon>
        <taxon>campanulids</taxon>
        <taxon>Asterales</taxon>
        <taxon>Asteraceae</taxon>
        <taxon>Asteroideae</taxon>
        <taxon>Heliantheae alliance</taxon>
        <taxon>Millerieae</taxon>
        <taxon>Smallanthus</taxon>
    </lineage>
</organism>
<gene>
    <name evidence="1" type="ORF">L1987_16304</name>
</gene>
<sequence length="76" mass="8681">MKWNQNAAEGYDKEEQKSHMIVETDVCLPLLASEESHISSNVLINYELLTKKVLIEWNLGIIDQIVAVKQLDRNGL</sequence>
<accession>A0ACB9JA61</accession>
<reference evidence="2" key="1">
    <citation type="journal article" date="2022" name="Mol. Ecol. Resour.">
        <title>The genomes of chicory, endive, great burdock and yacon provide insights into Asteraceae palaeo-polyploidization history and plant inulin production.</title>
        <authorList>
            <person name="Fan W."/>
            <person name="Wang S."/>
            <person name="Wang H."/>
            <person name="Wang A."/>
            <person name="Jiang F."/>
            <person name="Liu H."/>
            <person name="Zhao H."/>
            <person name="Xu D."/>
            <person name="Zhang Y."/>
        </authorList>
    </citation>
    <scope>NUCLEOTIDE SEQUENCE [LARGE SCALE GENOMIC DNA]</scope>
    <source>
        <strain evidence="2">cv. Yunnan</strain>
    </source>
</reference>
<evidence type="ECO:0000313" key="1">
    <source>
        <dbReference type="EMBL" id="KAI3816601.1"/>
    </source>
</evidence>
<keyword evidence="2" id="KW-1185">Reference proteome</keyword>